<dbReference type="EMBL" id="JACOOH010000002">
    <property type="protein sequence ID" value="MBC5620662.1"/>
    <property type="molecule type" value="Genomic_DNA"/>
</dbReference>
<evidence type="ECO:0008006" key="4">
    <source>
        <dbReference type="Google" id="ProtNLM"/>
    </source>
</evidence>
<sequence>MKKLLLFVLVSFFVGTLAAQTTEEEAGKLKNAGNAAWKAKNYKEAFTNWENYLKAIDFKDDASVYNVAVCANKLKDYVAAEKYFTMSIANKYKLKDSYAGKADAEKNLKKTDQMIKTLEEGIKATPGQNSALMRTYAVYFLKEGQKFQKANNIAKAAENYQKIANMSDKGFKAQGLVSLGTLYFNNGAAILQEATPFANKENDKYEAGKAKAMAEFKKAQGFLIEAMSADPKNVEAPEVLKEVKDAMTKLTTPQS</sequence>
<protein>
    <recommendedName>
        <fullName evidence="4">Tetratricopeptide repeat protein</fullName>
    </recommendedName>
</protein>
<evidence type="ECO:0000256" key="1">
    <source>
        <dbReference type="SAM" id="SignalP"/>
    </source>
</evidence>
<proteinExistence type="predicted"/>
<accession>A0ABR7CYD3</accession>
<name>A0ABR7CYD3_9BACT</name>
<dbReference type="RefSeq" id="WP_186975359.1">
    <property type="nucleotide sequence ID" value="NZ_JACOOH010000002.1"/>
</dbReference>
<reference evidence="2 3" key="1">
    <citation type="submission" date="2020-08" db="EMBL/GenBank/DDBJ databases">
        <title>Genome public.</title>
        <authorList>
            <person name="Liu C."/>
            <person name="Sun Q."/>
        </authorList>
    </citation>
    <scope>NUCLEOTIDE SEQUENCE [LARGE SCALE GENOMIC DNA]</scope>
    <source>
        <strain evidence="2 3">NSJ-56</strain>
    </source>
</reference>
<dbReference type="Gene3D" id="1.25.40.10">
    <property type="entry name" value="Tetratricopeptide repeat domain"/>
    <property type="match status" value="1"/>
</dbReference>
<evidence type="ECO:0000313" key="3">
    <source>
        <dbReference type="Proteomes" id="UP000646484"/>
    </source>
</evidence>
<organism evidence="2 3">
    <name type="scientific">Butyricimonas hominis</name>
    <dbReference type="NCBI Taxonomy" id="2763032"/>
    <lineage>
        <taxon>Bacteria</taxon>
        <taxon>Pseudomonadati</taxon>
        <taxon>Bacteroidota</taxon>
        <taxon>Bacteroidia</taxon>
        <taxon>Bacteroidales</taxon>
        <taxon>Odoribacteraceae</taxon>
        <taxon>Butyricimonas</taxon>
    </lineage>
</organism>
<dbReference type="SUPFAM" id="SSF48452">
    <property type="entry name" value="TPR-like"/>
    <property type="match status" value="1"/>
</dbReference>
<dbReference type="InterPro" id="IPR011990">
    <property type="entry name" value="TPR-like_helical_dom_sf"/>
</dbReference>
<dbReference type="Proteomes" id="UP000646484">
    <property type="component" value="Unassembled WGS sequence"/>
</dbReference>
<feature type="signal peptide" evidence="1">
    <location>
        <begin position="1"/>
        <end position="19"/>
    </location>
</feature>
<keyword evidence="1" id="KW-0732">Signal</keyword>
<keyword evidence="3" id="KW-1185">Reference proteome</keyword>
<comment type="caution">
    <text evidence="2">The sequence shown here is derived from an EMBL/GenBank/DDBJ whole genome shotgun (WGS) entry which is preliminary data.</text>
</comment>
<gene>
    <name evidence="2" type="ORF">H8S64_06085</name>
</gene>
<feature type="chain" id="PRO_5046541140" description="Tetratricopeptide repeat protein" evidence="1">
    <location>
        <begin position="20"/>
        <end position="255"/>
    </location>
</feature>
<evidence type="ECO:0000313" key="2">
    <source>
        <dbReference type="EMBL" id="MBC5620662.1"/>
    </source>
</evidence>